<evidence type="ECO:0000259" key="2">
    <source>
        <dbReference type="SMART" id="SM00563"/>
    </source>
</evidence>
<organism evidence="3">
    <name type="scientific">uncultured Solirubrobacteraceae bacterium</name>
    <dbReference type="NCBI Taxonomy" id="1162706"/>
    <lineage>
        <taxon>Bacteria</taxon>
        <taxon>Bacillati</taxon>
        <taxon>Actinomycetota</taxon>
        <taxon>Thermoleophilia</taxon>
        <taxon>Solirubrobacterales</taxon>
        <taxon>Solirubrobacteraceae</taxon>
        <taxon>environmental samples</taxon>
    </lineage>
</organism>
<keyword evidence="1" id="KW-1133">Transmembrane helix</keyword>
<sequence>MPVPRLLRRLLFAPAVLLVALLVFAAMPVLLLAAAIASPFLPGRMRALRILGFAVVYLALEVLMLLALGALWLAAGFGRQLDAPRMQRAHYRLAGWFLRVLMSTARRAFNLLIEVHGSAPPPLPRVPLIVLARHAGPGDSLLLLHQLLNAERRRPRIVLKDVLQWDPLVDIVLNRLPAHFVSASSPRADAIGSIARLASGMGSDDALVIFPEGGNFTENRRRRSIAKLEELGRHEEARRARELRHLLAPHSGGVVAALTGCPTADVVLVAHTGLEDLSTVVDLWRGLPLDDDIDIRMWHVPAADVPTDDAGRIDWLGKWWRRMDDWIGTERNPTEEHHGS</sequence>
<dbReference type="EMBL" id="CADCVQ010000119">
    <property type="protein sequence ID" value="CAA9513052.1"/>
    <property type="molecule type" value="Genomic_DNA"/>
</dbReference>
<dbReference type="Pfam" id="PF01553">
    <property type="entry name" value="Acyltransferase"/>
    <property type="match status" value="1"/>
</dbReference>
<reference evidence="3" key="1">
    <citation type="submission" date="2020-02" db="EMBL/GenBank/DDBJ databases">
        <authorList>
            <person name="Meier V. D."/>
        </authorList>
    </citation>
    <scope>NUCLEOTIDE SEQUENCE</scope>
    <source>
        <strain evidence="3">AVDCRST_MAG67</strain>
    </source>
</reference>
<dbReference type="AlphaFoldDB" id="A0A6J4T3P2"/>
<keyword evidence="1" id="KW-0472">Membrane</keyword>
<feature type="domain" description="Phospholipid/glycerol acyltransferase" evidence="2">
    <location>
        <begin position="128"/>
        <end position="274"/>
    </location>
</feature>
<accession>A0A6J4T3P2</accession>
<dbReference type="GO" id="GO:0012505">
    <property type="term" value="C:endomembrane system"/>
    <property type="evidence" value="ECO:0007669"/>
    <property type="project" value="TreeGrafter"/>
</dbReference>
<dbReference type="SUPFAM" id="SSF69593">
    <property type="entry name" value="Glycerol-3-phosphate (1)-acyltransferase"/>
    <property type="match status" value="1"/>
</dbReference>
<dbReference type="PANTHER" id="PTHR10983">
    <property type="entry name" value="1-ACYLGLYCEROL-3-PHOSPHATE ACYLTRANSFERASE-RELATED"/>
    <property type="match status" value="1"/>
</dbReference>
<gene>
    <name evidence="3" type="ORF">AVDCRST_MAG67-2912</name>
</gene>
<dbReference type="PANTHER" id="PTHR10983:SF24">
    <property type="entry name" value="1-ACYLGLYCEROL-3-PHOSPHATE O-ACYLTRANSFERASE 3, ISOFORM E-RELATED"/>
    <property type="match status" value="1"/>
</dbReference>
<protein>
    <submittedName>
        <fullName evidence="3">Phospholipid/glycerol acyltransferase</fullName>
    </submittedName>
</protein>
<dbReference type="InterPro" id="IPR002123">
    <property type="entry name" value="Plipid/glycerol_acylTrfase"/>
</dbReference>
<evidence type="ECO:0000256" key="1">
    <source>
        <dbReference type="SAM" id="Phobius"/>
    </source>
</evidence>
<proteinExistence type="predicted"/>
<keyword evidence="1" id="KW-0812">Transmembrane</keyword>
<keyword evidence="3" id="KW-0012">Acyltransferase</keyword>
<evidence type="ECO:0000313" key="3">
    <source>
        <dbReference type="EMBL" id="CAA9513052.1"/>
    </source>
</evidence>
<dbReference type="SMART" id="SM00563">
    <property type="entry name" value="PlsC"/>
    <property type="match status" value="1"/>
</dbReference>
<dbReference type="GO" id="GO:0003841">
    <property type="term" value="F:1-acylglycerol-3-phosphate O-acyltransferase activity"/>
    <property type="evidence" value="ECO:0007669"/>
    <property type="project" value="TreeGrafter"/>
</dbReference>
<name>A0A6J4T3P2_9ACTN</name>
<feature type="transmembrane region" description="Helical" evidence="1">
    <location>
        <begin position="49"/>
        <end position="78"/>
    </location>
</feature>
<keyword evidence="3" id="KW-0808">Transferase</keyword>